<dbReference type="InterPro" id="IPR023296">
    <property type="entry name" value="Glyco_hydro_beta-prop_sf"/>
</dbReference>
<dbReference type="GO" id="GO:0005975">
    <property type="term" value="P:carbohydrate metabolic process"/>
    <property type="evidence" value="ECO:0007669"/>
    <property type="project" value="InterPro"/>
</dbReference>
<keyword evidence="7" id="KW-0732">Signal</keyword>
<evidence type="ECO:0000256" key="7">
    <source>
        <dbReference type="SAM" id="SignalP"/>
    </source>
</evidence>
<dbReference type="InterPro" id="IPR041542">
    <property type="entry name" value="GH43_C2"/>
</dbReference>
<feature type="chain" id="PRO_5023139358" evidence="7">
    <location>
        <begin position="23"/>
        <end position="611"/>
    </location>
</feature>
<dbReference type="Proteomes" id="UP000305887">
    <property type="component" value="Unassembled WGS sequence"/>
</dbReference>
<feature type="region of interest" description="Disordered" evidence="6">
    <location>
        <begin position="371"/>
        <end position="400"/>
    </location>
</feature>
<keyword evidence="10" id="KW-1185">Reference proteome</keyword>
<sequence>MPAWIRIALLNGLASVPSISHAQSGEDTYSNPLPVTASGQLVESCADPSVIQTAGVQQGWTMFCTTDPLSSADRDSSGALVFRSLPMFSSDDLVHWTYEGPAFDRDAATASAAPPSWAAPEALFWAPEAEMISGKHYLFFGVTDLADEAGGEPGCSTDGAIGYATSNSPLGPWQAAESPLVGPRRNGEGCDFLWTYDPEVILTPDGRRFIYYGSYVGGIEVRELHVASDGSLSTYAATAVPIALPNRYEGAEVAWHDGAWWLFVSASNCCNGPQTGYAMFVGRAEDPQGPFLDRNGSSFLDGRIGGTPVLVQNGNRWVGPGHGTTIIDASGQWWMLYHAIDEGSPYFEGEVGFTRRPALLDRLDWIDGWPSVEGGPSDEPRAVPAMRERPPTTSPRSQDAVFENGEAVPELSDEFDGGALGDGWTWIRQPEDGNVEIGGGVLGLRTQDLDLYEEFNEASVLTKPMPGGGFTVEARVSLDVPPEGCCQNFVQTGLVLYGDDDNYLKLVVLSAWETRQTEFAREVSPVPDGYPRYGSTVVGPPGDWTDLRLEVRRQGGGERVTAYTRAEGQGWVEGGTWNHALGEAARIGLVSMGGPGFLARFDHVRVFRIAD</sequence>
<dbReference type="AlphaFoldDB" id="A0A5C4N3Q3"/>
<evidence type="ECO:0000256" key="1">
    <source>
        <dbReference type="ARBA" id="ARBA00004834"/>
    </source>
</evidence>
<dbReference type="GO" id="GO:0004553">
    <property type="term" value="F:hydrolase activity, hydrolyzing O-glycosyl compounds"/>
    <property type="evidence" value="ECO:0007669"/>
    <property type="project" value="InterPro"/>
</dbReference>
<proteinExistence type="inferred from homology"/>
<evidence type="ECO:0000313" key="10">
    <source>
        <dbReference type="Proteomes" id="UP000305887"/>
    </source>
</evidence>
<keyword evidence="4" id="KW-0326">Glycosidase</keyword>
<comment type="similarity">
    <text evidence="2">Belongs to the glycosyl hydrolase 43 family.</text>
</comment>
<evidence type="ECO:0000256" key="5">
    <source>
        <dbReference type="PIRSR" id="PIRSR606710-2"/>
    </source>
</evidence>
<dbReference type="SUPFAM" id="SSF75005">
    <property type="entry name" value="Arabinanase/levansucrase/invertase"/>
    <property type="match status" value="1"/>
</dbReference>
<dbReference type="PANTHER" id="PTHR43301:SF3">
    <property type="entry name" value="ARABINAN ENDO-1,5-ALPHA-L-ARABINOSIDASE A-RELATED"/>
    <property type="match status" value="1"/>
</dbReference>
<feature type="domain" description="Beta-xylosidase C-terminal Concanavalin A-like" evidence="8">
    <location>
        <begin position="412"/>
        <end position="551"/>
    </location>
</feature>
<feature type="compositionally biased region" description="Basic and acidic residues" evidence="6">
    <location>
        <begin position="378"/>
        <end position="390"/>
    </location>
</feature>
<comment type="pathway">
    <text evidence="1">Glycan metabolism; L-arabinan degradation.</text>
</comment>
<dbReference type="Gene3D" id="2.115.10.20">
    <property type="entry name" value="Glycosyl hydrolase domain, family 43"/>
    <property type="match status" value="1"/>
</dbReference>
<dbReference type="RefSeq" id="WP_139076181.1">
    <property type="nucleotide sequence ID" value="NZ_VDFU01000006.1"/>
</dbReference>
<dbReference type="InterPro" id="IPR013320">
    <property type="entry name" value="ConA-like_dom_sf"/>
</dbReference>
<dbReference type="Pfam" id="PF17851">
    <property type="entry name" value="GH43_C2"/>
    <property type="match status" value="1"/>
</dbReference>
<dbReference type="EMBL" id="VDFU01000006">
    <property type="protein sequence ID" value="TNC50860.1"/>
    <property type="molecule type" value="Genomic_DNA"/>
</dbReference>
<reference evidence="9 10" key="1">
    <citation type="submission" date="2019-06" db="EMBL/GenBank/DDBJ databases">
        <title>YIM 131921 draft genome.</title>
        <authorList>
            <person name="Jiang L."/>
        </authorList>
    </citation>
    <scope>NUCLEOTIDE SEQUENCE [LARGE SCALE GENOMIC DNA]</scope>
    <source>
        <strain evidence="9 10">YIM 131921</strain>
    </source>
</reference>
<evidence type="ECO:0000256" key="6">
    <source>
        <dbReference type="SAM" id="MobiDB-lite"/>
    </source>
</evidence>
<evidence type="ECO:0000259" key="8">
    <source>
        <dbReference type="Pfam" id="PF17851"/>
    </source>
</evidence>
<keyword evidence="3" id="KW-0378">Hydrolase</keyword>
<evidence type="ECO:0000256" key="2">
    <source>
        <dbReference type="ARBA" id="ARBA00009865"/>
    </source>
</evidence>
<evidence type="ECO:0000256" key="4">
    <source>
        <dbReference type="ARBA" id="ARBA00023295"/>
    </source>
</evidence>
<dbReference type="OrthoDB" id="9801455at2"/>
<dbReference type="InterPro" id="IPR006710">
    <property type="entry name" value="Glyco_hydro_43"/>
</dbReference>
<feature type="site" description="Important for catalytic activity, responsible for pKa modulation of the active site Glu and correct orientation of both the proton donor and substrate" evidence="5">
    <location>
        <position position="197"/>
    </location>
</feature>
<name>A0A5C4N3Q3_9RHOB</name>
<dbReference type="Gene3D" id="2.60.120.200">
    <property type="match status" value="1"/>
</dbReference>
<dbReference type="Pfam" id="PF04616">
    <property type="entry name" value="Glyco_hydro_43"/>
    <property type="match status" value="1"/>
</dbReference>
<evidence type="ECO:0000256" key="3">
    <source>
        <dbReference type="ARBA" id="ARBA00022801"/>
    </source>
</evidence>
<organism evidence="9 10">
    <name type="scientific">Rubellimicrobium rubrum</name>
    <dbReference type="NCBI Taxonomy" id="2585369"/>
    <lineage>
        <taxon>Bacteria</taxon>
        <taxon>Pseudomonadati</taxon>
        <taxon>Pseudomonadota</taxon>
        <taxon>Alphaproteobacteria</taxon>
        <taxon>Rhodobacterales</taxon>
        <taxon>Roseobacteraceae</taxon>
        <taxon>Rubellimicrobium</taxon>
    </lineage>
</organism>
<comment type="caution">
    <text evidence="9">The sequence shown here is derived from an EMBL/GenBank/DDBJ whole genome shotgun (WGS) entry which is preliminary data.</text>
</comment>
<dbReference type="SUPFAM" id="SSF49899">
    <property type="entry name" value="Concanavalin A-like lectins/glucanases"/>
    <property type="match status" value="1"/>
</dbReference>
<protein>
    <submittedName>
        <fullName evidence="9">Arabinan endo-1,5-alpha-L-arabinosidase</fullName>
    </submittedName>
</protein>
<evidence type="ECO:0000313" key="9">
    <source>
        <dbReference type="EMBL" id="TNC50860.1"/>
    </source>
</evidence>
<feature type="signal peptide" evidence="7">
    <location>
        <begin position="1"/>
        <end position="22"/>
    </location>
</feature>
<gene>
    <name evidence="9" type="ORF">FHG66_07785</name>
</gene>
<dbReference type="PANTHER" id="PTHR43301">
    <property type="entry name" value="ARABINAN ENDO-1,5-ALPHA-L-ARABINOSIDASE"/>
    <property type="match status" value="1"/>
</dbReference>
<accession>A0A5C4N3Q3</accession>
<dbReference type="InterPro" id="IPR050727">
    <property type="entry name" value="GH43_arabinanases"/>
</dbReference>